<dbReference type="AlphaFoldDB" id="X1DKB0"/>
<reference evidence="1" key="1">
    <citation type="journal article" date="2014" name="Front. Microbiol.">
        <title>High frequency of phylogenetically diverse reductive dehalogenase-homologous genes in deep subseafloor sedimentary metagenomes.</title>
        <authorList>
            <person name="Kawai M."/>
            <person name="Futagami T."/>
            <person name="Toyoda A."/>
            <person name="Takaki Y."/>
            <person name="Nishi S."/>
            <person name="Hori S."/>
            <person name="Arai W."/>
            <person name="Tsubouchi T."/>
            <person name="Morono Y."/>
            <person name="Uchiyama I."/>
            <person name="Ito T."/>
            <person name="Fujiyama A."/>
            <person name="Inagaki F."/>
            <person name="Takami H."/>
        </authorList>
    </citation>
    <scope>NUCLEOTIDE SEQUENCE</scope>
    <source>
        <strain evidence="1">Expedition CK06-06</strain>
    </source>
</reference>
<evidence type="ECO:0000313" key="1">
    <source>
        <dbReference type="EMBL" id="GAH20622.1"/>
    </source>
</evidence>
<accession>X1DKB0</accession>
<gene>
    <name evidence="1" type="ORF">S01H4_67198</name>
</gene>
<proteinExistence type="predicted"/>
<organism evidence="1">
    <name type="scientific">marine sediment metagenome</name>
    <dbReference type="NCBI Taxonomy" id="412755"/>
    <lineage>
        <taxon>unclassified sequences</taxon>
        <taxon>metagenomes</taxon>
        <taxon>ecological metagenomes</taxon>
    </lineage>
</organism>
<feature type="non-terminal residue" evidence="1">
    <location>
        <position position="1"/>
    </location>
</feature>
<name>X1DKB0_9ZZZZ</name>
<protein>
    <submittedName>
        <fullName evidence="1">Uncharacterized protein</fullName>
    </submittedName>
</protein>
<feature type="non-terminal residue" evidence="1">
    <location>
        <position position="41"/>
    </location>
</feature>
<sequence length="41" mass="4857">YVQHYSHVIWDISDKKVNKENLESAFKLFCKKETGGRLKCL</sequence>
<comment type="caution">
    <text evidence="1">The sequence shown here is derived from an EMBL/GenBank/DDBJ whole genome shotgun (WGS) entry which is preliminary data.</text>
</comment>
<dbReference type="EMBL" id="BART01042112">
    <property type="protein sequence ID" value="GAH20622.1"/>
    <property type="molecule type" value="Genomic_DNA"/>
</dbReference>